<dbReference type="Pfam" id="PF20236">
    <property type="entry name" value="DUF6593"/>
    <property type="match status" value="1"/>
</dbReference>
<organism evidence="2 3">
    <name type="scientific">Rickenella mellea</name>
    <dbReference type="NCBI Taxonomy" id="50990"/>
    <lineage>
        <taxon>Eukaryota</taxon>
        <taxon>Fungi</taxon>
        <taxon>Dikarya</taxon>
        <taxon>Basidiomycota</taxon>
        <taxon>Agaricomycotina</taxon>
        <taxon>Agaricomycetes</taxon>
        <taxon>Hymenochaetales</taxon>
        <taxon>Rickenellaceae</taxon>
        <taxon>Rickenella</taxon>
    </lineage>
</organism>
<evidence type="ECO:0000313" key="3">
    <source>
        <dbReference type="Proteomes" id="UP000294933"/>
    </source>
</evidence>
<name>A0A4Y7Q600_9AGAM</name>
<reference evidence="2 3" key="1">
    <citation type="submission" date="2018-06" db="EMBL/GenBank/DDBJ databases">
        <title>A transcriptomic atlas of mushroom development highlights an independent origin of complex multicellularity.</title>
        <authorList>
            <consortium name="DOE Joint Genome Institute"/>
            <person name="Krizsan K."/>
            <person name="Almasi E."/>
            <person name="Merenyi Z."/>
            <person name="Sahu N."/>
            <person name="Viragh M."/>
            <person name="Koszo T."/>
            <person name="Mondo S."/>
            <person name="Kiss B."/>
            <person name="Balint B."/>
            <person name="Kues U."/>
            <person name="Barry K."/>
            <person name="Hegedus J.C."/>
            <person name="Henrissat B."/>
            <person name="Johnson J."/>
            <person name="Lipzen A."/>
            <person name="Ohm R."/>
            <person name="Nagy I."/>
            <person name="Pangilinan J."/>
            <person name="Yan J."/>
            <person name="Xiong Y."/>
            <person name="Grigoriev I.V."/>
            <person name="Hibbett D.S."/>
            <person name="Nagy L.G."/>
        </authorList>
    </citation>
    <scope>NUCLEOTIDE SEQUENCE [LARGE SCALE GENOMIC DNA]</scope>
    <source>
        <strain evidence="2 3">SZMC22713</strain>
    </source>
</reference>
<protein>
    <recommendedName>
        <fullName evidence="1">DUF6593 domain-containing protein</fullName>
    </recommendedName>
</protein>
<dbReference type="EMBL" id="ML170174">
    <property type="protein sequence ID" value="TDL22628.1"/>
    <property type="molecule type" value="Genomic_DNA"/>
</dbReference>
<proteinExistence type="predicted"/>
<accession>A0A4Y7Q600</accession>
<sequence length="187" mass="20695">MDQQEDMILTLLKENVLNTEVVGSERQPIYKVETPSKGRGDLITTVTRTDEKPERVVATIDWAGSSSTIVDFNNTKISLTDFLGKGRNAIGFLSTSRLLKDGNDVYTWKTIGSNPLKLHDSNDNVVAKFHRPESIIFRKAKDGYLELSNSVAAGSLDAVFVSFIILKHAQQRKAALRAQTINRGGVM</sequence>
<gene>
    <name evidence="2" type="ORF">BD410DRAFT_839694</name>
</gene>
<keyword evidence="3" id="KW-1185">Reference proteome</keyword>
<evidence type="ECO:0000259" key="1">
    <source>
        <dbReference type="Pfam" id="PF20236"/>
    </source>
</evidence>
<evidence type="ECO:0000313" key="2">
    <source>
        <dbReference type="EMBL" id="TDL22628.1"/>
    </source>
</evidence>
<dbReference type="InterPro" id="IPR046528">
    <property type="entry name" value="DUF6593"/>
</dbReference>
<dbReference type="Proteomes" id="UP000294933">
    <property type="component" value="Unassembled WGS sequence"/>
</dbReference>
<dbReference type="AlphaFoldDB" id="A0A4Y7Q600"/>
<dbReference type="VEuPathDB" id="FungiDB:BD410DRAFT_839694"/>
<feature type="domain" description="DUF6593" evidence="1">
    <location>
        <begin position="15"/>
        <end position="170"/>
    </location>
</feature>